<dbReference type="AlphaFoldDB" id="A0A6P5PRG1"/>
<keyword evidence="8 9" id="KW-0645">Protease</keyword>
<dbReference type="RefSeq" id="XP_021020993.1">
    <property type="nucleotide sequence ID" value="XM_021165334.2"/>
</dbReference>
<evidence type="ECO:0000313" key="7">
    <source>
        <dbReference type="Proteomes" id="UP000515126"/>
    </source>
</evidence>
<keyword evidence="2" id="KW-0964">Secreted</keyword>
<dbReference type="PROSITE" id="PS00134">
    <property type="entry name" value="TRYPSIN_HIS"/>
    <property type="match status" value="1"/>
</dbReference>
<dbReference type="GO" id="GO:0005794">
    <property type="term" value="C:Golgi apparatus"/>
    <property type="evidence" value="ECO:0007669"/>
    <property type="project" value="Ensembl"/>
</dbReference>
<dbReference type="KEGG" id="mcal:110296627"/>
<keyword evidence="7" id="KW-1185">Reference proteome</keyword>
<dbReference type="FunFam" id="2.40.10.10:FF:000049">
    <property type="entry name" value="probable inactive serine protease 37"/>
    <property type="match status" value="1"/>
</dbReference>
<keyword evidence="8 9" id="KW-0378">Hydrolase</keyword>
<dbReference type="PANTHER" id="PTHR24271">
    <property type="entry name" value="KALLIKREIN-RELATED"/>
    <property type="match status" value="1"/>
</dbReference>
<dbReference type="GO" id="GO:0004252">
    <property type="term" value="F:serine-type endopeptidase activity"/>
    <property type="evidence" value="ECO:0007669"/>
    <property type="project" value="InterPro"/>
</dbReference>
<dbReference type="GO" id="GO:0005576">
    <property type="term" value="C:extracellular region"/>
    <property type="evidence" value="ECO:0007669"/>
    <property type="project" value="UniProtKB-SubCell"/>
</dbReference>
<dbReference type="GO" id="GO:0030141">
    <property type="term" value="C:secretory granule"/>
    <property type="evidence" value="ECO:0007669"/>
    <property type="project" value="TreeGrafter"/>
</dbReference>
<dbReference type="InterPro" id="IPR009003">
    <property type="entry name" value="Peptidase_S1_PA"/>
</dbReference>
<reference evidence="8 9" key="1">
    <citation type="submission" date="2025-04" db="UniProtKB">
        <authorList>
            <consortium name="RefSeq"/>
        </authorList>
    </citation>
    <scope>IDENTIFICATION</scope>
</reference>
<dbReference type="FunFam" id="2.40.10.10:FF:000005">
    <property type="entry name" value="Serine protease 37"/>
    <property type="match status" value="1"/>
</dbReference>
<dbReference type="InterPro" id="IPR001314">
    <property type="entry name" value="Peptidase_S1A"/>
</dbReference>
<dbReference type="SUPFAM" id="SSF50494">
    <property type="entry name" value="Trypsin-like serine proteases"/>
    <property type="match status" value="1"/>
</dbReference>
<accession>A0A6P5PRG1</accession>
<comment type="subcellular location">
    <subcellularLocation>
        <location evidence="1">Secreted</location>
    </subcellularLocation>
</comment>
<dbReference type="PRINTS" id="PR00722">
    <property type="entry name" value="CHYMOTRYPSIN"/>
</dbReference>
<name>A0A6P5PRG1_MUSCR</name>
<evidence type="ECO:0000256" key="2">
    <source>
        <dbReference type="ARBA" id="ARBA00022525"/>
    </source>
</evidence>
<evidence type="ECO:0000313" key="8">
    <source>
        <dbReference type="RefSeq" id="XP_021020993.1"/>
    </source>
</evidence>
<dbReference type="RefSeq" id="XP_021020994.1">
    <property type="nucleotide sequence ID" value="XM_021165335.1"/>
</dbReference>
<evidence type="ECO:0000256" key="4">
    <source>
        <dbReference type="ARBA" id="ARBA00023157"/>
    </source>
</evidence>
<evidence type="ECO:0000313" key="9">
    <source>
        <dbReference type="RefSeq" id="XP_021020994.1"/>
    </source>
</evidence>
<dbReference type="Proteomes" id="UP000515126">
    <property type="component" value="Chromosome 6"/>
</dbReference>
<gene>
    <name evidence="8 9" type="primary">LOC110296627</name>
</gene>
<feature type="domain" description="Peptidase S1" evidence="6">
    <location>
        <begin position="39"/>
        <end position="249"/>
    </location>
</feature>
<evidence type="ECO:0000259" key="6">
    <source>
        <dbReference type="PROSITE" id="PS50240"/>
    </source>
</evidence>
<evidence type="ECO:0000256" key="1">
    <source>
        <dbReference type="ARBA" id="ARBA00004613"/>
    </source>
</evidence>
<dbReference type="PROSITE" id="PS50240">
    <property type="entry name" value="TRYPSIN_DOM"/>
    <property type="match status" value="1"/>
</dbReference>
<dbReference type="Pfam" id="PF00089">
    <property type="entry name" value="Trypsin"/>
    <property type="match status" value="1"/>
</dbReference>
<dbReference type="GeneID" id="110296627"/>
<dbReference type="GO" id="GO:0006508">
    <property type="term" value="P:proteolysis"/>
    <property type="evidence" value="ECO:0007669"/>
    <property type="project" value="UniProtKB-KW"/>
</dbReference>
<feature type="chain" id="PRO_5044648656" evidence="5">
    <location>
        <begin position="16"/>
        <end position="251"/>
    </location>
</feature>
<feature type="signal peptide" evidence="5">
    <location>
        <begin position="1"/>
        <end position="15"/>
    </location>
</feature>
<keyword evidence="3 5" id="KW-0732">Signal</keyword>
<proteinExistence type="predicted"/>
<dbReference type="InterPro" id="IPR001254">
    <property type="entry name" value="Trypsin_dom"/>
</dbReference>
<dbReference type="InterPro" id="IPR018114">
    <property type="entry name" value="TRYPSIN_HIS"/>
</dbReference>
<dbReference type="InterPro" id="IPR043504">
    <property type="entry name" value="Peptidase_S1_PA_chymotrypsin"/>
</dbReference>
<dbReference type="PANTHER" id="PTHR24271:SF44">
    <property type="entry name" value="1700074P13RIK PROTEIN"/>
    <property type="match status" value="1"/>
</dbReference>
<dbReference type="GO" id="GO:2000243">
    <property type="term" value="P:positive regulation of reproductive process"/>
    <property type="evidence" value="ECO:0007669"/>
    <property type="project" value="UniProtKB-ARBA"/>
</dbReference>
<evidence type="ECO:0000256" key="5">
    <source>
        <dbReference type="SAM" id="SignalP"/>
    </source>
</evidence>
<evidence type="ECO:0000256" key="3">
    <source>
        <dbReference type="ARBA" id="ARBA00022729"/>
    </source>
</evidence>
<keyword evidence="4" id="KW-1015">Disulfide bond</keyword>
<organism evidence="7 8">
    <name type="scientific">Mus caroli</name>
    <name type="common">Ryukyu mouse</name>
    <name type="synonym">Ricefield mouse</name>
    <dbReference type="NCBI Taxonomy" id="10089"/>
    <lineage>
        <taxon>Eukaryota</taxon>
        <taxon>Metazoa</taxon>
        <taxon>Chordata</taxon>
        <taxon>Craniata</taxon>
        <taxon>Vertebrata</taxon>
        <taxon>Euteleostomi</taxon>
        <taxon>Mammalia</taxon>
        <taxon>Eutheria</taxon>
        <taxon>Euarchontoglires</taxon>
        <taxon>Glires</taxon>
        <taxon>Rodentia</taxon>
        <taxon>Myomorpha</taxon>
        <taxon>Muroidea</taxon>
        <taxon>Muridae</taxon>
        <taxon>Murinae</taxon>
        <taxon>Mus</taxon>
        <taxon>Mus</taxon>
    </lineage>
</organism>
<sequence length="251" mass="28467">MKTFFIFTLLSLAVANTPKAVLNEYNNSEEYLPENFNVPYMVYLQSSPEPCVGTLIDPQWVLTAAHCSLPTKIRLGVYRPNIKNEKEQICNYSFTVVHPNFDAKFLKNDLMLIKLSYPATINMYVGTIAIAMEPMAFNETCFIPTWTWNNYKNFSDPDVLTWINEYSLSPSDCLDTLHQQKQETRMNIMCIGHSHNAMSATKEVSAAPAICSGRVHGILSWGKASIANGGKGFFTEIHPYARWILKMIHSH</sequence>
<dbReference type="Gene3D" id="2.40.10.10">
    <property type="entry name" value="Trypsin-like serine proteases"/>
    <property type="match status" value="2"/>
</dbReference>
<protein>
    <submittedName>
        <fullName evidence="8 9">Probable inactive serine protease 58 isoform X1</fullName>
    </submittedName>
</protein>
<dbReference type="SMART" id="SM00020">
    <property type="entry name" value="Tryp_SPc"/>
    <property type="match status" value="1"/>
</dbReference>